<dbReference type="RefSeq" id="WP_319062662.1">
    <property type="nucleotide sequence ID" value="NZ_JARAYT010000009.1"/>
</dbReference>
<evidence type="ECO:0000313" key="1">
    <source>
        <dbReference type="EMBL" id="MDX3702804.1"/>
    </source>
</evidence>
<dbReference type="Gene3D" id="1.10.10.10">
    <property type="entry name" value="Winged helix-like DNA-binding domain superfamily/Winged helix DNA-binding domain"/>
    <property type="match status" value="1"/>
</dbReference>
<reference evidence="1 2" key="1">
    <citation type="journal article" date="2023" name="Microb. Genom.">
        <title>Mesoterricola silvestris gen. nov., sp. nov., Mesoterricola sediminis sp. nov., Geothrix oryzae sp. nov., Geothrix edaphica sp. nov., Geothrix rubra sp. nov., and Geothrix limicola sp. nov., six novel members of Acidobacteriota isolated from soils.</title>
        <authorList>
            <person name="Weisberg A.J."/>
            <person name="Pearce E."/>
            <person name="Kramer C.G."/>
            <person name="Chang J.H."/>
            <person name="Clarke C.R."/>
        </authorList>
    </citation>
    <scope>NUCLEOTIDE SEQUENCE [LARGE SCALE GENOMIC DNA]</scope>
    <source>
        <strain evidence="1 2">ID09-01A</strain>
    </source>
</reference>
<name>A0ABU4NJC1_9ACTN</name>
<dbReference type="InterPro" id="IPR036388">
    <property type="entry name" value="WH-like_DNA-bd_sf"/>
</dbReference>
<keyword evidence="2" id="KW-1185">Reference proteome</keyword>
<gene>
    <name evidence="1" type="ORF">PV662_24115</name>
</gene>
<dbReference type="SUPFAM" id="SSF46785">
    <property type="entry name" value="Winged helix' DNA-binding domain"/>
    <property type="match status" value="1"/>
</dbReference>
<evidence type="ECO:0000313" key="2">
    <source>
        <dbReference type="Proteomes" id="UP001271274"/>
    </source>
</evidence>
<proteinExistence type="predicted"/>
<dbReference type="Proteomes" id="UP001271274">
    <property type="component" value="Unassembled WGS sequence"/>
</dbReference>
<accession>A0ABU4NJC1</accession>
<dbReference type="InterPro" id="IPR036390">
    <property type="entry name" value="WH_DNA-bd_sf"/>
</dbReference>
<organism evidence="1 2">
    <name type="scientific">Streptomyces europaeiscabiei</name>
    <dbReference type="NCBI Taxonomy" id="146819"/>
    <lineage>
        <taxon>Bacteria</taxon>
        <taxon>Bacillati</taxon>
        <taxon>Actinomycetota</taxon>
        <taxon>Actinomycetes</taxon>
        <taxon>Kitasatosporales</taxon>
        <taxon>Streptomycetaceae</taxon>
        <taxon>Streptomyces</taxon>
    </lineage>
</organism>
<comment type="caution">
    <text evidence="1">The sequence shown here is derived from an EMBL/GenBank/DDBJ whole genome shotgun (WGS) entry which is preliminary data.</text>
</comment>
<sequence>MTTQQTSDAELATQPAAYWTGVAYEALIAFTRAQQADLGFTQPQFWLLRNLSKNDISPDGHGMTIPELQQAMSTYLRAEDDLETEAKVLLDRGWLSRDGEGLLWITESGEEARLNIKRHAPEIRDRIHRGIDDADYVTALKVLQQMIRNTGSTLAWQSTARWQPHAVPVGCALSVTR</sequence>
<protein>
    <submittedName>
        <fullName evidence="1">MarR family winged helix-turn-helix transcriptional regulator</fullName>
    </submittedName>
</protein>
<dbReference type="EMBL" id="JARAYU010000008">
    <property type="protein sequence ID" value="MDX3702804.1"/>
    <property type="molecule type" value="Genomic_DNA"/>
</dbReference>